<dbReference type="SMART" id="SM01360">
    <property type="entry name" value="A2M"/>
    <property type="match status" value="1"/>
</dbReference>
<dbReference type="InterPro" id="IPR014756">
    <property type="entry name" value="Ig_E-set"/>
</dbReference>
<comment type="subcellular location">
    <subcellularLocation>
        <location evidence="1">Secreted</location>
    </subcellularLocation>
</comment>
<dbReference type="InterPro" id="IPR047565">
    <property type="entry name" value="Alpha-macroglob_thiol-ester_cl"/>
</dbReference>
<dbReference type="GO" id="GO:0005615">
    <property type="term" value="C:extracellular space"/>
    <property type="evidence" value="ECO:0007669"/>
    <property type="project" value="InterPro"/>
</dbReference>
<evidence type="ECO:0000256" key="1">
    <source>
        <dbReference type="ARBA" id="ARBA00004613"/>
    </source>
</evidence>
<feature type="domain" description="Alpha-2-macroglobulin" evidence="11">
    <location>
        <begin position="762"/>
        <end position="851"/>
    </location>
</feature>
<dbReference type="Pfam" id="PF07703">
    <property type="entry name" value="A2M_BRD"/>
    <property type="match status" value="1"/>
</dbReference>
<feature type="chain" id="PRO_5043428872" evidence="9">
    <location>
        <begin position="20"/>
        <end position="1431"/>
    </location>
</feature>
<evidence type="ECO:0000256" key="4">
    <source>
        <dbReference type="ARBA" id="ARBA00022690"/>
    </source>
</evidence>
<dbReference type="InterPro" id="IPR019742">
    <property type="entry name" value="MacrogloblnA2_CS"/>
</dbReference>
<dbReference type="Pfam" id="PF01835">
    <property type="entry name" value="MG2"/>
    <property type="match status" value="1"/>
</dbReference>
<evidence type="ECO:0000256" key="9">
    <source>
        <dbReference type="SAM" id="SignalP"/>
    </source>
</evidence>
<evidence type="ECO:0000256" key="8">
    <source>
        <dbReference type="ARBA" id="ARBA00023180"/>
    </source>
</evidence>
<evidence type="ECO:0000256" key="5">
    <source>
        <dbReference type="ARBA" id="ARBA00022729"/>
    </source>
</evidence>
<dbReference type="Pfam" id="PF00207">
    <property type="entry name" value="A2M"/>
    <property type="match status" value="1"/>
</dbReference>
<protein>
    <submittedName>
        <fullName evidence="13">Uncharacterized protein</fullName>
    </submittedName>
</protein>
<dbReference type="Pfam" id="PF17791">
    <property type="entry name" value="MG3"/>
    <property type="match status" value="1"/>
</dbReference>
<dbReference type="Proteomes" id="UP001066276">
    <property type="component" value="Chromosome 7"/>
</dbReference>
<dbReference type="SMART" id="SM01361">
    <property type="entry name" value="A2M_recep"/>
    <property type="match status" value="1"/>
</dbReference>
<dbReference type="GO" id="GO:0004867">
    <property type="term" value="F:serine-type endopeptidase inhibitor activity"/>
    <property type="evidence" value="ECO:0007669"/>
    <property type="project" value="UniProtKB-KW"/>
</dbReference>
<evidence type="ECO:0000259" key="12">
    <source>
        <dbReference type="SMART" id="SM01361"/>
    </source>
</evidence>
<dbReference type="FunFam" id="2.60.40.1930:FF:000001">
    <property type="entry name" value="CD109 isoform 3"/>
    <property type="match status" value="1"/>
</dbReference>
<dbReference type="SMART" id="SM01359">
    <property type="entry name" value="A2M_N_2"/>
    <property type="match status" value="1"/>
</dbReference>
<dbReference type="Gene3D" id="1.50.10.20">
    <property type="match status" value="1"/>
</dbReference>
<evidence type="ECO:0000313" key="13">
    <source>
        <dbReference type="EMBL" id="KAJ1122268.1"/>
    </source>
</evidence>
<evidence type="ECO:0000259" key="11">
    <source>
        <dbReference type="SMART" id="SM01360"/>
    </source>
</evidence>
<dbReference type="InterPro" id="IPR001599">
    <property type="entry name" value="Macroglobln_a2"/>
</dbReference>
<feature type="domain" description="Alpha-2-macroglobulin bait region" evidence="10">
    <location>
        <begin position="456"/>
        <end position="606"/>
    </location>
</feature>
<keyword evidence="5 9" id="KW-0732">Signal</keyword>
<dbReference type="InterPro" id="IPR009048">
    <property type="entry name" value="A-macroglobulin_rcpt-bd"/>
</dbReference>
<dbReference type="Gene3D" id="2.60.120.1540">
    <property type="match status" value="1"/>
</dbReference>
<dbReference type="InterPro" id="IPR008930">
    <property type="entry name" value="Terpenoid_cyclase/PrenylTrfase"/>
</dbReference>
<dbReference type="InterPro" id="IPR041555">
    <property type="entry name" value="MG3"/>
</dbReference>
<dbReference type="Gene3D" id="2.60.40.690">
    <property type="entry name" value="Alpha-macroglobulin, receptor-binding domain"/>
    <property type="match status" value="1"/>
</dbReference>
<dbReference type="Gene3D" id="2.60.40.1940">
    <property type="match status" value="1"/>
</dbReference>
<keyword evidence="7" id="KW-1015">Disulfide bond</keyword>
<evidence type="ECO:0000256" key="2">
    <source>
        <dbReference type="ARBA" id="ARBA00010952"/>
    </source>
</evidence>
<dbReference type="Gene3D" id="6.20.50.160">
    <property type="match status" value="1"/>
</dbReference>
<evidence type="ECO:0000256" key="7">
    <source>
        <dbReference type="ARBA" id="ARBA00023157"/>
    </source>
</evidence>
<keyword evidence="8" id="KW-0325">Glycoprotein</keyword>
<sequence length="1431" mass="159207">MRPDTFLACLLFLAVQGTAWQPTETYHLLLIPAELHHPSQASVCVLLHGVTEEVQLTVTLQSETRNTKLMDFQTKGPDLQECRRFQVPSPAGGFEEVANIQLKLTGDHTAFSETKTVLIKTTEPKGIIQTDKPVYKPDQMVHIRSVTMDSDFVASSEKYPLVEILDPHGYSIAQWRDLTPRQGFVEMNFTIPREPVEGTYTIKVADLRASETFLVVKMVFPKFEVTIALPEVVTLEDECFHFGVCGRYGYRRPVSGYVSATLCLKAASYYWQKERPADICKEFQGQTDRNGCLSVIVETNTFPLSSYDYKDSLEARASFVEAETGVTITTNGSCEVSPTIAKAIFDHSDVDAHYTPGMKLRGAVKLLRANGTIMKAEKVYLTIQYGLVEEEKVYFTDDAGRAAFVLDTSAWNGDIVYLKAQFRRVNPFHHYGQRNPVYSDAIKAVYKLYSLGKSFLNIQPPQEPLLCEQEYLMEVDYSIDAGDILGDVGGLSLYHYVMAKGSIVLHGQTVLNISADSVMKGTHRIPLTVTVDIAPLAKMLLVAILANGTLMTDTADFHVQKCFKNKAHLDFLTPEVLPGEVVSLQLQAAPASLCGIRIVDERVTSMRPEAELSADSVYRLFASSNPVGYPFPVEEMDPPCQRPPFWEQSLPEQTDTSSHRIQKRLAHWGAQTDDQIDVFSLLRLMGLKVITNCAIKKPQDCSGMYPPVMAGIGVGEKGGVLNFPDYGPVVDVLHEEQPDDFYPNSPKNIAEKKNVRRDFQETWFWDLLQLNTTGLAELPLTAPDGVTEYKATMICLADKIFGLSPPTSIKVFKPLFVQLTLPYSVIYGETFSVVATVFNYLEHTIQVQVTLARSFLCNIRPCPDCNYTRCLEPGTGGTYTWLVEPTRMGELSLTVSAEALETEELCDGMKPVVPDKGGTDIVMQSVLVQPQGMLVETSHNTVLCAKDNISSDAISIECPPDVVEETARAVTSVVGDMMGLALENMDQLLVMPTSCGEQGLSKLAVLVFLCEYLEKTNQKTESMNQNLRDLIRKETYQQLNYKRSDGSVSPFGDRDDRGNIRLTTLFISILHLSSQYVSLDDQITSEALKWLEEKQLPSGCFQPSGKPFRKEGPDDEISVTAYVTARLLEVPKLRDLPLVEKALVCLRNATHEEITTHTQAMLAYIYALCGDGPLLDLMLKKIYEKADRAGVNIFWTQAGKEAELWTTPAQGMVEISAIILQALLCRQHLTKEDLMKSSQIAGGIMHQQNAYGGYATTLDTLEALKAISKFAARTSNGISSVNVTLTSLQGFQHVFNVNNSSRLLLQQVKLPSVPGKYDLDVEGEGCVYVQTTLRYHAPLPKTSPYFDLIVEFGPKDFINITFAINIQVRYTGTRNTTNMAMMEVGLPSGFSPIVDSLNQVQNNFMVKRIEQTQLQVIFYLEEVSAPIDGFL</sequence>
<dbReference type="InterPro" id="IPR013783">
    <property type="entry name" value="Ig-like_fold"/>
</dbReference>
<dbReference type="PROSITE" id="PS00477">
    <property type="entry name" value="ALPHA_2_MACROGLOBULIN"/>
    <property type="match status" value="1"/>
</dbReference>
<keyword evidence="3" id="KW-0964">Secreted</keyword>
<keyword evidence="14" id="KW-1185">Reference proteome</keyword>
<evidence type="ECO:0000259" key="10">
    <source>
        <dbReference type="SMART" id="SM01359"/>
    </source>
</evidence>
<dbReference type="Pfam" id="PF07678">
    <property type="entry name" value="TED_complement"/>
    <property type="match status" value="1"/>
</dbReference>
<dbReference type="InterPro" id="IPR050473">
    <property type="entry name" value="A2M/Complement_sys"/>
</dbReference>
<dbReference type="InterPro" id="IPR036595">
    <property type="entry name" value="A-macroglobulin_rcpt-bd_sf"/>
</dbReference>
<dbReference type="Gene3D" id="2.20.130.20">
    <property type="match status" value="1"/>
</dbReference>
<dbReference type="InterPro" id="IPR011625">
    <property type="entry name" value="A2M_N_BRD"/>
</dbReference>
<dbReference type="InterPro" id="IPR011626">
    <property type="entry name" value="Alpha-macroglobulin_TED"/>
</dbReference>
<evidence type="ECO:0000256" key="3">
    <source>
        <dbReference type="ARBA" id="ARBA00022525"/>
    </source>
</evidence>
<dbReference type="SUPFAM" id="SSF49410">
    <property type="entry name" value="Alpha-macroglobulin receptor domain"/>
    <property type="match status" value="1"/>
</dbReference>
<comment type="similarity">
    <text evidence="2">Belongs to the protease inhibitor I39 (alpha-2-macroglobulin) family.</text>
</comment>
<evidence type="ECO:0000256" key="6">
    <source>
        <dbReference type="ARBA" id="ARBA00022900"/>
    </source>
</evidence>
<dbReference type="Gene3D" id="2.60.40.10">
    <property type="entry name" value="Immunoglobulins"/>
    <property type="match status" value="2"/>
</dbReference>
<feature type="signal peptide" evidence="9">
    <location>
        <begin position="1"/>
        <end position="19"/>
    </location>
</feature>
<dbReference type="InterPro" id="IPR002890">
    <property type="entry name" value="MG2"/>
</dbReference>
<feature type="domain" description="Alpha-macroglobulin receptor-binding" evidence="12">
    <location>
        <begin position="1377"/>
        <end position="1431"/>
    </location>
</feature>
<dbReference type="SUPFAM" id="SSF81296">
    <property type="entry name" value="E set domains"/>
    <property type="match status" value="1"/>
</dbReference>
<dbReference type="InterPro" id="IPR040839">
    <property type="entry name" value="MG4"/>
</dbReference>
<dbReference type="EMBL" id="JANPWB010000011">
    <property type="protein sequence ID" value="KAJ1122268.1"/>
    <property type="molecule type" value="Genomic_DNA"/>
</dbReference>
<dbReference type="SMART" id="SM01419">
    <property type="entry name" value="Thiol-ester_cl"/>
    <property type="match status" value="1"/>
</dbReference>
<organism evidence="13 14">
    <name type="scientific">Pleurodeles waltl</name>
    <name type="common">Iberian ribbed newt</name>
    <dbReference type="NCBI Taxonomy" id="8319"/>
    <lineage>
        <taxon>Eukaryota</taxon>
        <taxon>Metazoa</taxon>
        <taxon>Chordata</taxon>
        <taxon>Craniata</taxon>
        <taxon>Vertebrata</taxon>
        <taxon>Euteleostomi</taxon>
        <taxon>Amphibia</taxon>
        <taxon>Batrachia</taxon>
        <taxon>Caudata</taxon>
        <taxon>Salamandroidea</taxon>
        <taxon>Salamandridae</taxon>
        <taxon>Pleurodelinae</taxon>
        <taxon>Pleurodeles</taxon>
    </lineage>
</organism>
<dbReference type="Pfam" id="PF17789">
    <property type="entry name" value="MG4"/>
    <property type="match status" value="1"/>
</dbReference>
<name>A0AAV7P6Q5_PLEWA</name>
<dbReference type="PANTHER" id="PTHR11412">
    <property type="entry name" value="MACROGLOBULIN / COMPLEMENT"/>
    <property type="match status" value="1"/>
</dbReference>
<accession>A0AAV7P6Q5</accession>
<dbReference type="PANTHER" id="PTHR11412:SF178">
    <property type="entry name" value="ALPHA-2-MACROGLOBULIN-LIKE PROTEIN 1"/>
    <property type="match status" value="1"/>
</dbReference>
<gene>
    <name evidence="13" type="ORF">NDU88_000764</name>
</gene>
<keyword evidence="4" id="KW-0646">Protease inhibitor</keyword>
<reference evidence="13" key="1">
    <citation type="journal article" date="2022" name="bioRxiv">
        <title>Sequencing and chromosome-scale assembly of the giantPleurodeles waltlgenome.</title>
        <authorList>
            <person name="Brown T."/>
            <person name="Elewa A."/>
            <person name="Iarovenko S."/>
            <person name="Subramanian E."/>
            <person name="Araus A.J."/>
            <person name="Petzold A."/>
            <person name="Susuki M."/>
            <person name="Suzuki K.-i.T."/>
            <person name="Hayashi T."/>
            <person name="Toyoda A."/>
            <person name="Oliveira C."/>
            <person name="Osipova E."/>
            <person name="Leigh N.D."/>
            <person name="Simon A."/>
            <person name="Yun M.H."/>
        </authorList>
    </citation>
    <scope>NUCLEOTIDE SEQUENCE</scope>
    <source>
        <strain evidence="13">20211129_DDA</strain>
        <tissue evidence="13">Liver</tissue>
    </source>
</reference>
<proteinExistence type="inferred from homology"/>
<dbReference type="SUPFAM" id="SSF48239">
    <property type="entry name" value="Terpenoid cyclases/Protein prenyltransferases"/>
    <property type="match status" value="1"/>
</dbReference>
<dbReference type="Gene3D" id="2.60.40.1930">
    <property type="match status" value="3"/>
</dbReference>
<dbReference type="Pfam" id="PF07677">
    <property type="entry name" value="A2M_recep"/>
    <property type="match status" value="1"/>
</dbReference>
<keyword evidence="6" id="KW-0722">Serine protease inhibitor</keyword>
<evidence type="ECO:0000313" key="14">
    <source>
        <dbReference type="Proteomes" id="UP001066276"/>
    </source>
</evidence>
<comment type="caution">
    <text evidence="13">The sequence shown here is derived from an EMBL/GenBank/DDBJ whole genome shotgun (WGS) entry which is preliminary data.</text>
</comment>